<dbReference type="KEGG" id="xce:Xcel_1530"/>
<dbReference type="AlphaFoldDB" id="D1BS68"/>
<evidence type="ECO:0000313" key="1">
    <source>
        <dbReference type="EMBL" id="ACZ30560.1"/>
    </source>
</evidence>
<keyword evidence="2" id="KW-1185">Reference proteome</keyword>
<organism evidence="1 2">
    <name type="scientific">Xylanimonas cellulosilytica (strain DSM 15894 / JCM 12276 / CECT 5975 / KCTC 9989 / LMG 20990 / NBRC 107835 / XIL07)</name>
    <dbReference type="NCBI Taxonomy" id="446471"/>
    <lineage>
        <taxon>Bacteria</taxon>
        <taxon>Bacillati</taxon>
        <taxon>Actinomycetota</taxon>
        <taxon>Actinomycetes</taxon>
        <taxon>Micrococcales</taxon>
        <taxon>Promicromonosporaceae</taxon>
        <taxon>Xylanimonas</taxon>
    </lineage>
</organism>
<dbReference type="STRING" id="446471.Xcel_1530"/>
<reference evidence="2" key="1">
    <citation type="submission" date="2009-11" db="EMBL/GenBank/DDBJ databases">
        <title>The complete chromosome of Xylanimonas cellulosilytica DSM 15894.</title>
        <authorList>
            <consortium name="US DOE Joint Genome Institute (JGI-PGF)"/>
            <person name="Lucas S."/>
            <person name="Copeland A."/>
            <person name="Lapidus A."/>
            <person name="Glavina del Rio T."/>
            <person name="Dalin E."/>
            <person name="Tice H."/>
            <person name="Bruce D."/>
            <person name="Goodwin L."/>
            <person name="Pitluck S."/>
            <person name="Kyrpides N."/>
            <person name="Mavromatis K."/>
            <person name="Ivanova N."/>
            <person name="Mikhailova N."/>
            <person name="Foster B."/>
            <person name="Clum A."/>
            <person name="Brettin T."/>
            <person name="Detter J.C."/>
            <person name="Han C."/>
            <person name="Larimer F."/>
            <person name="Land M."/>
            <person name="Hauser L."/>
            <person name="Markowitz V."/>
            <person name="Cheng J.F."/>
            <person name="Hugenholtz P."/>
            <person name="Woyke T."/>
            <person name="Wu D."/>
            <person name="Gehrich-Schroeter G."/>
            <person name="Schneider S."/>
            <person name="Pukall S.R."/>
            <person name="Klenk H.P."/>
            <person name="Eisen J.A."/>
        </authorList>
    </citation>
    <scope>NUCLEOTIDE SEQUENCE [LARGE SCALE GENOMIC DNA]</scope>
    <source>
        <strain evidence="2">DSM 15894 / CECT 5975 / LMG 20990 / XIL07</strain>
    </source>
</reference>
<proteinExistence type="predicted"/>
<reference evidence="1 2" key="2">
    <citation type="journal article" date="2010" name="Stand. Genomic Sci.">
        <title>Complete genome sequence of Xylanimonas cellulosilytica type strain (XIL07).</title>
        <authorList>
            <person name="Foster B."/>
            <person name="Pukall R."/>
            <person name="Abt B."/>
            <person name="Nolan M."/>
            <person name="Glavina Del Rio T."/>
            <person name="Chen F."/>
            <person name="Lucas S."/>
            <person name="Tice H."/>
            <person name="Pitluck S."/>
            <person name="Cheng J.-F."/>
            <person name="Chertkov O."/>
            <person name="Brettin T."/>
            <person name="Han C."/>
            <person name="Detter J.C."/>
            <person name="Bruce D."/>
            <person name="Goodwin L."/>
            <person name="Ivanova N."/>
            <person name="Mavromatis K."/>
            <person name="Pati A."/>
            <person name="Mikhailova N."/>
            <person name="Chen A."/>
            <person name="Palaniappan K."/>
            <person name="Land M."/>
            <person name="Hauser L."/>
            <person name="Chang Y.-J."/>
            <person name="Jeffries C.D."/>
            <person name="Chain P."/>
            <person name="Rohde M."/>
            <person name="Goeker M."/>
            <person name="Bristow J."/>
            <person name="Eisen J.A."/>
            <person name="Markowitz V."/>
            <person name="Hugenholtz P."/>
            <person name="Kyrpides N.C."/>
            <person name="Klenk H.-P."/>
            <person name="Lapidus A."/>
        </authorList>
    </citation>
    <scope>NUCLEOTIDE SEQUENCE [LARGE SCALE GENOMIC DNA]</scope>
    <source>
        <strain evidence="2">DSM 15894 / CECT 5975 / LMG 20990 / XIL07</strain>
    </source>
</reference>
<dbReference type="Proteomes" id="UP000002255">
    <property type="component" value="Chromosome"/>
</dbReference>
<dbReference type="HOGENOM" id="CLU_2621248_0_0_11"/>
<name>D1BS68_XYLCX</name>
<accession>D1BS68</accession>
<dbReference type="EMBL" id="CP001821">
    <property type="protein sequence ID" value="ACZ30560.1"/>
    <property type="molecule type" value="Genomic_DNA"/>
</dbReference>
<protein>
    <submittedName>
        <fullName evidence="1">Uncharacterized protein</fullName>
    </submittedName>
</protein>
<gene>
    <name evidence="1" type="ordered locus">Xcel_1530</name>
</gene>
<evidence type="ECO:0000313" key="2">
    <source>
        <dbReference type="Proteomes" id="UP000002255"/>
    </source>
</evidence>
<sequence length="78" mass="8326">MTGEAKGLPDIVTMTPPWSATQLRKLGKSLRDGAAPAPGAPGYEDVIVWYGDLTYTSGLAEVEAAFRRMELDGGERDA</sequence>